<keyword evidence="5" id="KW-0540">Nuclease</keyword>
<dbReference type="InterPro" id="IPR051212">
    <property type="entry name" value="Type-I_RE_S_subunit"/>
</dbReference>
<accession>A0AAE7C243</accession>
<evidence type="ECO:0000256" key="3">
    <source>
        <dbReference type="ARBA" id="ARBA00023125"/>
    </source>
</evidence>
<evidence type="ECO:0000259" key="4">
    <source>
        <dbReference type="Pfam" id="PF01420"/>
    </source>
</evidence>
<dbReference type="PANTHER" id="PTHR43140">
    <property type="entry name" value="TYPE-1 RESTRICTION ENZYME ECOKI SPECIFICITY PROTEIN"/>
    <property type="match status" value="1"/>
</dbReference>
<evidence type="ECO:0000256" key="1">
    <source>
        <dbReference type="ARBA" id="ARBA00010923"/>
    </source>
</evidence>
<name>A0AAE7C243_9PAST</name>
<dbReference type="GO" id="GO:0003677">
    <property type="term" value="F:DNA binding"/>
    <property type="evidence" value="ECO:0007669"/>
    <property type="project" value="UniProtKB-KW"/>
</dbReference>
<gene>
    <name evidence="5" type="ORF">A4G17_04620</name>
</gene>
<dbReference type="CDD" id="cd17291">
    <property type="entry name" value="RMtype1_S_MgeORF438P-TRD-CR_like"/>
    <property type="match status" value="1"/>
</dbReference>
<reference evidence="5 6" key="1">
    <citation type="submission" date="2016-03" db="EMBL/GenBank/DDBJ databases">
        <authorList>
            <person name="Hansen M.J."/>
            <person name="Bojesen A.M."/>
            <person name="Planet P."/>
        </authorList>
    </citation>
    <scope>NUCLEOTIDE SEQUENCE [LARGE SCALE GENOMIC DNA]</scope>
    <source>
        <strain evidence="5 6">HPA 21</strain>
    </source>
</reference>
<feature type="domain" description="Type I restriction modification DNA specificity" evidence="4">
    <location>
        <begin position="15"/>
        <end position="171"/>
    </location>
</feature>
<comment type="similarity">
    <text evidence="1">Belongs to the type-I restriction system S methylase family.</text>
</comment>
<protein>
    <submittedName>
        <fullName evidence="5">Type I restriction endonuclease</fullName>
    </submittedName>
</protein>
<evidence type="ECO:0000313" key="5">
    <source>
        <dbReference type="EMBL" id="QIM64769.1"/>
    </source>
</evidence>
<dbReference type="Gene3D" id="3.90.220.20">
    <property type="entry name" value="DNA methylase specificity domains"/>
    <property type="match status" value="2"/>
</dbReference>
<feature type="domain" description="Type I restriction modification DNA specificity" evidence="4">
    <location>
        <begin position="194"/>
        <end position="370"/>
    </location>
</feature>
<dbReference type="Proteomes" id="UP000502287">
    <property type="component" value="Chromosome"/>
</dbReference>
<dbReference type="CDD" id="cd17294">
    <property type="entry name" value="RMtype1_S_MmaC7ORF19P_TRD1-CR1_like"/>
    <property type="match status" value="1"/>
</dbReference>
<keyword evidence="5" id="KW-0255">Endonuclease</keyword>
<proteinExistence type="inferred from homology"/>
<dbReference type="GO" id="GO:0004519">
    <property type="term" value="F:endonuclease activity"/>
    <property type="evidence" value="ECO:0007669"/>
    <property type="project" value="UniProtKB-KW"/>
</dbReference>
<dbReference type="GO" id="GO:0009307">
    <property type="term" value="P:DNA restriction-modification system"/>
    <property type="evidence" value="ECO:0007669"/>
    <property type="project" value="UniProtKB-KW"/>
</dbReference>
<dbReference type="EMBL" id="CP015029">
    <property type="protein sequence ID" value="QIM64769.1"/>
    <property type="molecule type" value="Genomic_DNA"/>
</dbReference>
<dbReference type="InterPro" id="IPR000055">
    <property type="entry name" value="Restrct_endonuc_typeI_TRD"/>
</dbReference>
<dbReference type="KEGG" id="fcl:A4G17_04620"/>
<dbReference type="AlphaFoldDB" id="A0AAE7C243"/>
<keyword evidence="3" id="KW-0238">DNA-binding</keyword>
<evidence type="ECO:0000256" key="2">
    <source>
        <dbReference type="ARBA" id="ARBA00022747"/>
    </source>
</evidence>
<organism evidence="5 6">
    <name type="scientific">Frederiksenia canicola</name>
    <dbReference type="NCBI Taxonomy" id="123824"/>
    <lineage>
        <taxon>Bacteria</taxon>
        <taxon>Pseudomonadati</taxon>
        <taxon>Pseudomonadota</taxon>
        <taxon>Gammaproteobacteria</taxon>
        <taxon>Pasteurellales</taxon>
        <taxon>Pasteurellaceae</taxon>
        <taxon>Frederiksenia</taxon>
    </lineage>
</organism>
<dbReference type="REBASE" id="390249">
    <property type="entry name" value="S.Fca21ORF4615P"/>
</dbReference>
<dbReference type="SUPFAM" id="SSF116734">
    <property type="entry name" value="DNA methylase specificity domain"/>
    <property type="match status" value="2"/>
</dbReference>
<dbReference type="Pfam" id="PF01420">
    <property type="entry name" value="Methylase_S"/>
    <property type="match status" value="2"/>
</dbReference>
<dbReference type="InterPro" id="IPR044946">
    <property type="entry name" value="Restrct_endonuc_typeI_TRD_sf"/>
</dbReference>
<sequence>MMKSNILTMIEQAEVEWKPLGDIFEIIAGGDVPKDALSIEKTDEFCIPILSNGIGKKALYGWTNQAKINKPSLTISARGTIGWTSYRENPFFPIVRLLVLTPKVSINLKFAYYFMKMIENDYKVPESGIPQLTKPMIKDILIPIPPLELQKEIVKRLDILTELEATLEAELSLRKKQYHYYRDLLLSENELAKVGFEWRSLGEVATKISSGGTPKTGVDEYYNGDIPWLRTQEVNFGEIWDTDIKITETGVKNSSAKWIPENCVIIAMYGATVGKVAINKIPMTTNQACANIQIDEKILNYRYLFHYLSSQYEYIKSLGTGSQTNINAQIVKGLQIPIPPLKTQAKIVAILDTFDRLTSSITDGLPKEIELRRKQYEYYRELLLGFSQS</sequence>
<keyword evidence="5" id="KW-0378">Hydrolase</keyword>
<evidence type="ECO:0000313" key="6">
    <source>
        <dbReference type="Proteomes" id="UP000502287"/>
    </source>
</evidence>
<dbReference type="PANTHER" id="PTHR43140:SF1">
    <property type="entry name" value="TYPE I RESTRICTION ENZYME ECOKI SPECIFICITY SUBUNIT"/>
    <property type="match status" value="1"/>
</dbReference>
<keyword evidence="2" id="KW-0680">Restriction system</keyword>